<name>A0A812TPM9_9DINO</name>
<evidence type="ECO:0000313" key="1">
    <source>
        <dbReference type="EMBL" id="CAE7531962.1"/>
    </source>
</evidence>
<evidence type="ECO:0000313" key="2">
    <source>
        <dbReference type="Proteomes" id="UP000601435"/>
    </source>
</evidence>
<organism evidence="1 2">
    <name type="scientific">Symbiodinium necroappetens</name>
    <dbReference type="NCBI Taxonomy" id="1628268"/>
    <lineage>
        <taxon>Eukaryota</taxon>
        <taxon>Sar</taxon>
        <taxon>Alveolata</taxon>
        <taxon>Dinophyceae</taxon>
        <taxon>Suessiales</taxon>
        <taxon>Symbiodiniaceae</taxon>
        <taxon>Symbiodinium</taxon>
    </lineage>
</organism>
<accession>A0A812TPM9</accession>
<dbReference type="AlphaFoldDB" id="A0A812TPM9"/>
<comment type="caution">
    <text evidence="1">The sequence shown here is derived from an EMBL/GenBank/DDBJ whole genome shotgun (WGS) entry which is preliminary data.</text>
</comment>
<sequence>DFSAFEAITAGGLDALPAGEVVLGFVDPGSVGTIPRKWFLNSQMPYTVDVWRSADGVSWTQQSEDFWDGLAECQDAFAVAVAPESLLSGRIDPTWVQH</sequence>
<gene>
    <name evidence="1" type="primary">KLHL4</name>
    <name evidence="1" type="ORF">SNEC2469_LOCUS15287</name>
</gene>
<proteinExistence type="predicted"/>
<feature type="non-terminal residue" evidence="1">
    <location>
        <position position="98"/>
    </location>
</feature>
<keyword evidence="2" id="KW-1185">Reference proteome</keyword>
<feature type="non-terminal residue" evidence="1">
    <location>
        <position position="1"/>
    </location>
</feature>
<reference evidence="1" key="1">
    <citation type="submission" date="2021-02" db="EMBL/GenBank/DDBJ databases">
        <authorList>
            <person name="Dougan E. K."/>
            <person name="Rhodes N."/>
            <person name="Thang M."/>
            <person name="Chan C."/>
        </authorList>
    </citation>
    <scope>NUCLEOTIDE SEQUENCE</scope>
</reference>
<dbReference type="EMBL" id="CAJNJA010024771">
    <property type="protein sequence ID" value="CAE7531962.1"/>
    <property type="molecule type" value="Genomic_DNA"/>
</dbReference>
<dbReference type="OrthoDB" id="433178at2759"/>
<protein>
    <submittedName>
        <fullName evidence="1">KLHL4 protein</fullName>
    </submittedName>
</protein>
<dbReference type="Proteomes" id="UP000601435">
    <property type="component" value="Unassembled WGS sequence"/>
</dbReference>